<dbReference type="EMBL" id="JBHUFU010000017">
    <property type="protein sequence ID" value="MFD1832607.1"/>
    <property type="molecule type" value="Genomic_DNA"/>
</dbReference>
<dbReference type="PROSITE" id="PS51257">
    <property type="entry name" value="PROKAR_LIPOPROTEIN"/>
    <property type="match status" value="1"/>
</dbReference>
<evidence type="ECO:0000313" key="3">
    <source>
        <dbReference type="Proteomes" id="UP001597365"/>
    </source>
</evidence>
<feature type="region of interest" description="Disordered" evidence="1">
    <location>
        <begin position="30"/>
        <end position="57"/>
    </location>
</feature>
<feature type="compositionally biased region" description="Low complexity" evidence="1">
    <location>
        <begin position="37"/>
        <end position="54"/>
    </location>
</feature>
<name>A0ABW4PQU1_9ACTN</name>
<protein>
    <recommendedName>
        <fullName evidence="4">Lipoprotein</fullName>
    </recommendedName>
</protein>
<accession>A0ABW4PQU1</accession>
<dbReference type="Proteomes" id="UP001597365">
    <property type="component" value="Unassembled WGS sequence"/>
</dbReference>
<comment type="caution">
    <text evidence="2">The sequence shown here is derived from an EMBL/GenBank/DDBJ whole genome shotgun (WGS) entry which is preliminary data.</text>
</comment>
<reference evidence="3" key="1">
    <citation type="journal article" date="2019" name="Int. J. Syst. Evol. Microbiol.">
        <title>The Global Catalogue of Microorganisms (GCM) 10K type strain sequencing project: providing services to taxonomists for standard genome sequencing and annotation.</title>
        <authorList>
            <consortium name="The Broad Institute Genomics Platform"/>
            <consortium name="The Broad Institute Genome Sequencing Center for Infectious Disease"/>
            <person name="Wu L."/>
            <person name="Ma J."/>
        </authorList>
    </citation>
    <scope>NUCLEOTIDE SEQUENCE [LARGE SCALE GENOMIC DNA]</scope>
    <source>
        <strain evidence="3">CGMCC 4.7455</strain>
    </source>
</reference>
<evidence type="ECO:0000256" key="1">
    <source>
        <dbReference type="SAM" id="MobiDB-lite"/>
    </source>
</evidence>
<evidence type="ECO:0008006" key="4">
    <source>
        <dbReference type="Google" id="ProtNLM"/>
    </source>
</evidence>
<proteinExistence type="predicted"/>
<evidence type="ECO:0000313" key="2">
    <source>
        <dbReference type="EMBL" id="MFD1832607.1"/>
    </source>
</evidence>
<organism evidence="2 3">
    <name type="scientific">Streptomyces desertarenae</name>
    <dbReference type="NCBI Taxonomy" id="2666184"/>
    <lineage>
        <taxon>Bacteria</taxon>
        <taxon>Bacillati</taxon>
        <taxon>Actinomycetota</taxon>
        <taxon>Actinomycetes</taxon>
        <taxon>Kitasatosporales</taxon>
        <taxon>Streptomycetaceae</taxon>
        <taxon>Streptomyces</taxon>
    </lineage>
</organism>
<sequence length="262" mass="26676">MGERAAAARGWAVLSAVVPALVLAATACGGGGGGGRSPAAPSPGSAGRPAEAAGPPVPTAERLEEAALRDGARIGGPGGTYEIGVPLLEGPSEDFLEYRADRAVCQPLVSLARGATGEDPAAEVNREAVLGEGIGQRQVSVQLRSYGSGGAARVLAALREAGTACAGGFVEERGVAEARYRSVEPLEAPDLGDEAVAYRLRIEDVKDRELVLTEYLTVVRSGATTLSFRLEAFSLDDPGGVPRELVAAQWDAFTRAGAGPGA</sequence>
<dbReference type="RefSeq" id="WP_380903678.1">
    <property type="nucleotide sequence ID" value="NZ_JBHUFU010000017.1"/>
</dbReference>
<gene>
    <name evidence="2" type="ORF">ACFSJS_23610</name>
</gene>
<keyword evidence="3" id="KW-1185">Reference proteome</keyword>